<feature type="region of interest" description="Disordered" evidence="7">
    <location>
        <begin position="675"/>
        <end position="725"/>
    </location>
</feature>
<feature type="compositionally biased region" description="Low complexity" evidence="7">
    <location>
        <begin position="418"/>
        <end position="439"/>
    </location>
</feature>
<evidence type="ECO:0000256" key="3">
    <source>
        <dbReference type="ARBA" id="ARBA00022771"/>
    </source>
</evidence>
<dbReference type="InterPro" id="IPR006171">
    <property type="entry name" value="TOPRIM_dom"/>
</dbReference>
<dbReference type="SUPFAM" id="SSF56712">
    <property type="entry name" value="Prokaryotic type I DNA topoisomerase"/>
    <property type="match status" value="1"/>
</dbReference>
<evidence type="ECO:0000259" key="9">
    <source>
        <dbReference type="PROSITE" id="PS51999"/>
    </source>
</evidence>
<dbReference type="SMART" id="SM00437">
    <property type="entry name" value="TOP1Ac"/>
    <property type="match status" value="1"/>
</dbReference>
<dbReference type="Pfam" id="PF06839">
    <property type="entry name" value="Zn_ribbon_GRF"/>
    <property type="match status" value="2"/>
</dbReference>
<proteinExistence type="inferred from homology"/>
<feature type="compositionally biased region" description="Polar residues" evidence="7">
    <location>
        <begin position="379"/>
        <end position="390"/>
    </location>
</feature>
<dbReference type="Gene3D" id="1.10.290.10">
    <property type="entry name" value="Topoisomerase I, domain 4"/>
    <property type="match status" value="1"/>
</dbReference>
<evidence type="ECO:0000256" key="5">
    <source>
        <dbReference type="PROSITE-ProRule" id="PRU01343"/>
    </source>
</evidence>
<comment type="catalytic activity">
    <reaction evidence="6">
        <text>ATP-independent breakage of single-stranded DNA, followed by passage and rejoining.</text>
        <dbReference type="EC" id="5.6.2.1"/>
    </reaction>
</comment>
<dbReference type="InterPro" id="IPR023405">
    <property type="entry name" value="Topo_IA_core_domain"/>
</dbReference>
<dbReference type="EMBL" id="CP111013">
    <property type="protein sequence ID" value="WAQ96062.1"/>
    <property type="molecule type" value="Genomic_DNA"/>
</dbReference>
<feature type="compositionally biased region" description="Polar residues" evidence="7">
    <location>
        <begin position="440"/>
        <end position="456"/>
    </location>
</feature>
<reference evidence="10" key="1">
    <citation type="submission" date="2022-11" db="EMBL/GenBank/DDBJ databases">
        <title>Centuries of genome instability and evolution in soft-shell clam transmissible cancer (bioRxiv).</title>
        <authorList>
            <person name="Hart S.F.M."/>
            <person name="Yonemitsu M.A."/>
            <person name="Giersch R.M."/>
            <person name="Beal B.F."/>
            <person name="Arriagada G."/>
            <person name="Davis B.W."/>
            <person name="Ostrander E.A."/>
            <person name="Goff S.P."/>
            <person name="Metzger M.J."/>
        </authorList>
    </citation>
    <scope>NUCLEOTIDE SEQUENCE</scope>
    <source>
        <strain evidence="10">MELC-2E11</strain>
        <tissue evidence="10">Siphon/mantle</tissue>
    </source>
</reference>
<keyword evidence="6" id="KW-0413">Isomerase</keyword>
<feature type="domain" description="GRF-type" evidence="9">
    <location>
        <begin position="637"/>
        <end position="679"/>
    </location>
</feature>
<feature type="compositionally biased region" description="Gly residues" evidence="7">
    <location>
        <begin position="681"/>
        <end position="703"/>
    </location>
</feature>
<keyword evidence="4" id="KW-0862">Zinc</keyword>
<protein>
    <recommendedName>
        <fullName evidence="6">DNA topoisomerase</fullName>
        <ecNumber evidence="6">5.6.2.1</ecNumber>
    </recommendedName>
</protein>
<dbReference type="Pfam" id="PF01131">
    <property type="entry name" value="Topoisom_bac"/>
    <property type="match status" value="1"/>
</dbReference>
<comment type="function">
    <text evidence="6">Introduces a single-strand break via transesterification at a target site in duplex DNA. Releases the supercoiling and torsional tension of DNA introduced during the DNA replication and transcription by transiently cleaving and rejoining one strand of the DNA duplex. The scissile phosphodiester is attacked by the catalytic tyrosine of the enzyme, resulting in the formation of a DNA-(5'-phosphotyrosyl)-enzyme intermediate and the expulsion of a 3'-OH DNA strand.</text>
</comment>
<evidence type="ECO:0000256" key="1">
    <source>
        <dbReference type="ARBA" id="ARBA00022485"/>
    </source>
</evidence>
<accession>A0ABY7DH77</accession>
<dbReference type="PANTHER" id="PTHR11390">
    <property type="entry name" value="PROKARYOTIC DNA TOPOISOMERASE"/>
    <property type="match status" value="1"/>
</dbReference>
<feature type="domain" description="Toprim" evidence="8">
    <location>
        <begin position="29"/>
        <end position="127"/>
    </location>
</feature>
<evidence type="ECO:0000256" key="2">
    <source>
        <dbReference type="ARBA" id="ARBA00022723"/>
    </source>
</evidence>
<keyword evidence="1" id="KW-0408">Iron</keyword>
<keyword evidence="3 5" id="KW-0863">Zinc-finger</keyword>
<dbReference type="PROSITE" id="PS00396">
    <property type="entry name" value="TOPO_IA_1"/>
    <property type="match status" value="1"/>
</dbReference>
<dbReference type="InterPro" id="IPR013497">
    <property type="entry name" value="Topo_IA_cen"/>
</dbReference>
<dbReference type="Proteomes" id="UP001164746">
    <property type="component" value="Chromosome 2"/>
</dbReference>
<keyword evidence="6" id="KW-0238">DNA-binding</keyword>
<feature type="compositionally biased region" description="Gly residues" evidence="7">
    <location>
        <begin position="614"/>
        <end position="631"/>
    </location>
</feature>
<feature type="compositionally biased region" description="Polar residues" evidence="7">
    <location>
        <begin position="471"/>
        <end position="487"/>
    </location>
</feature>
<dbReference type="InterPro" id="IPR013826">
    <property type="entry name" value="Topo_IA_cen_sub3"/>
</dbReference>
<evidence type="ECO:0000256" key="4">
    <source>
        <dbReference type="ARBA" id="ARBA00022833"/>
    </source>
</evidence>
<dbReference type="InterPro" id="IPR003602">
    <property type="entry name" value="Topo_IA_DNA-bd_dom"/>
</dbReference>
<name>A0ABY7DH77_MYAAR</name>
<dbReference type="PROSITE" id="PS50880">
    <property type="entry name" value="TOPRIM"/>
    <property type="match status" value="1"/>
</dbReference>
<sequence>MFIRNAIINLLKLPLSHRFSTGRNTNMVKVLNVAEKNDAAKCIADVMSRGRFNRKEGFSKFNKLYEFEYMLFNQRCNMRTLEREIRGSQFLVVWTDCDREGENIGFEVIQVCKAIKPNIQVYRAKAIARACNNLIQPDKRVSDAVDVRQELDLRIVPDPWLCCREIQAGPGVRSRTFLETKSLHLQGLWIRRVAARELEKLASRKLRINAKETMRIAEKLYTNGFISYPRTETNMFTKEIDLRALGDEKRVYEFVVRHFLACCSQDAQGFETTVEIDVAEEREIPVFDKGDEFEPTSIEAEKIDESLSNFLGEEAQPAPADSELNRSSSSPVLKCPMCGSDMLLKAKKDGKGYTGCVGGCDETLVTDVGIRPPPRPGSGAQSQRTNSAPSQRGGGQAGPRSQRPNVQPAQGARGQTGIGSSFGSNGSSRQFSTQSSMQSTFPRNTPNQARNQSWGDQNMFDDSFDSNFSSQTQTGSSNFSQIPTGRNSVKKSKSNTQNSRTGSDRVPLATMTGNVMDSGNNDSANSVVCNCGNDAVLLTVRKEGPNTGRQFYKCGGSTCNFFLWSDEAGADPGGGGNDGGGGSASFSTNRVSSSSYSSNRGGTSNYGNNSFQGNQGGRGNSWSTDGGGAGGGDTVTCQCGQPAKSLTVQKEGPNKGRPFYGCPQPRGQGCTFFQWGDEDPGAGGVGGRGFSSGRGGGGASRGRGGSKKRPASSDGGGPAKKGKKCGLCGVEVQL</sequence>
<dbReference type="Pfam" id="PF01751">
    <property type="entry name" value="Toprim"/>
    <property type="match status" value="1"/>
</dbReference>
<keyword evidence="1" id="KW-0411">Iron-sulfur</keyword>
<evidence type="ECO:0000256" key="6">
    <source>
        <dbReference type="RuleBase" id="RU362092"/>
    </source>
</evidence>
<keyword evidence="1" id="KW-0004">4Fe-4S</keyword>
<feature type="compositionally biased region" description="Low complexity" evidence="7">
    <location>
        <begin position="584"/>
        <end position="610"/>
    </location>
</feature>
<feature type="domain" description="GRF-type" evidence="9">
    <location>
        <begin position="529"/>
        <end position="568"/>
    </location>
</feature>
<evidence type="ECO:0000313" key="11">
    <source>
        <dbReference type="Proteomes" id="UP001164746"/>
    </source>
</evidence>
<evidence type="ECO:0000256" key="7">
    <source>
        <dbReference type="SAM" id="MobiDB-lite"/>
    </source>
</evidence>
<feature type="compositionally biased region" description="Gly residues" evidence="7">
    <location>
        <begin position="572"/>
        <end position="583"/>
    </location>
</feature>
<dbReference type="InterPro" id="IPR010666">
    <property type="entry name" value="Znf_GRF"/>
</dbReference>
<dbReference type="EC" id="5.6.2.1" evidence="6"/>
<feature type="region of interest" description="Disordered" evidence="7">
    <location>
        <begin position="367"/>
        <end position="508"/>
    </location>
</feature>
<dbReference type="InterPro" id="IPR006066">
    <property type="entry name" value="NO2/SO3_Rdtase_FeS/sirohaem_BS"/>
</dbReference>
<dbReference type="InterPro" id="IPR000380">
    <property type="entry name" value="Topo_IA"/>
</dbReference>
<dbReference type="PROSITE" id="PS00365">
    <property type="entry name" value="NIR_SIR"/>
    <property type="match status" value="1"/>
</dbReference>
<dbReference type="PANTHER" id="PTHR11390:SF21">
    <property type="entry name" value="DNA TOPOISOMERASE 3-ALPHA"/>
    <property type="match status" value="1"/>
</dbReference>
<keyword evidence="11" id="KW-1185">Reference proteome</keyword>
<evidence type="ECO:0000259" key="8">
    <source>
        <dbReference type="PROSITE" id="PS50880"/>
    </source>
</evidence>
<feature type="region of interest" description="Disordered" evidence="7">
    <location>
        <begin position="572"/>
        <end position="631"/>
    </location>
</feature>
<dbReference type="PROSITE" id="PS51999">
    <property type="entry name" value="ZF_GRF"/>
    <property type="match status" value="2"/>
</dbReference>
<organism evidence="10 11">
    <name type="scientific">Mya arenaria</name>
    <name type="common">Soft-shell clam</name>
    <dbReference type="NCBI Taxonomy" id="6604"/>
    <lineage>
        <taxon>Eukaryota</taxon>
        <taxon>Metazoa</taxon>
        <taxon>Spiralia</taxon>
        <taxon>Lophotrochozoa</taxon>
        <taxon>Mollusca</taxon>
        <taxon>Bivalvia</taxon>
        <taxon>Autobranchia</taxon>
        <taxon>Heteroconchia</taxon>
        <taxon>Euheterodonta</taxon>
        <taxon>Imparidentia</taxon>
        <taxon>Neoheterodontei</taxon>
        <taxon>Myida</taxon>
        <taxon>Myoidea</taxon>
        <taxon>Myidae</taxon>
        <taxon>Mya</taxon>
    </lineage>
</organism>
<comment type="similarity">
    <text evidence="6">Belongs to the type IA topoisomerase family.</text>
</comment>
<evidence type="ECO:0000313" key="10">
    <source>
        <dbReference type="EMBL" id="WAQ96062.1"/>
    </source>
</evidence>
<keyword evidence="6" id="KW-0799">Topoisomerase</keyword>
<keyword evidence="2" id="KW-0479">Metal-binding</keyword>
<dbReference type="Gene3D" id="3.40.50.140">
    <property type="match status" value="2"/>
</dbReference>
<gene>
    <name evidence="10" type="ORF">MAR_028752</name>
</gene>
<dbReference type="InterPro" id="IPR023406">
    <property type="entry name" value="Topo_IA_AS"/>
</dbReference>